<gene>
    <name evidence="1" type="ORF">F6X42_11225</name>
</gene>
<keyword evidence="2" id="KW-1185">Reference proteome</keyword>
<evidence type="ECO:0000313" key="2">
    <source>
        <dbReference type="Proteomes" id="UP000736373"/>
    </source>
</evidence>
<evidence type="ECO:0000313" key="1">
    <source>
        <dbReference type="EMBL" id="MBC8747163.1"/>
    </source>
</evidence>
<accession>A0ABR7PLB5</accession>
<protein>
    <submittedName>
        <fullName evidence="1">Uncharacterized protein</fullName>
    </submittedName>
</protein>
<reference evidence="1 2" key="1">
    <citation type="submission" date="2019-09" db="EMBL/GenBank/DDBJ databases">
        <title>Paraburkholderia podalyriae sp. nov., A South African Podalyria-associated rhizobium.</title>
        <authorList>
            <person name="Mavima L."/>
            <person name="Beukes C.W."/>
            <person name="Palmer M."/>
            <person name="De Meyer S.E."/>
            <person name="James E.K."/>
            <person name="Maluk M."/>
            <person name="Avontuur J.R."/>
            <person name="Chan W.Y."/>
            <person name="Venter S.N."/>
            <person name="Steenkamp E.T."/>
        </authorList>
    </citation>
    <scope>NUCLEOTIDE SEQUENCE [LARGE SCALE GENOMIC DNA]</scope>
    <source>
        <strain evidence="1 2">WC7.3b</strain>
    </source>
</reference>
<dbReference type="EMBL" id="VZQQ01000007">
    <property type="protein sequence ID" value="MBC8747163.1"/>
    <property type="molecule type" value="Genomic_DNA"/>
</dbReference>
<comment type="caution">
    <text evidence="1">The sequence shown here is derived from an EMBL/GenBank/DDBJ whole genome shotgun (WGS) entry which is preliminary data.</text>
</comment>
<dbReference type="RefSeq" id="WP_187634245.1">
    <property type="nucleotide sequence ID" value="NZ_VZQQ01000007.1"/>
</dbReference>
<organism evidence="1 2">
    <name type="scientific">Paraburkholderia podalyriae</name>
    <dbReference type="NCBI Taxonomy" id="1938811"/>
    <lineage>
        <taxon>Bacteria</taxon>
        <taxon>Pseudomonadati</taxon>
        <taxon>Pseudomonadota</taxon>
        <taxon>Betaproteobacteria</taxon>
        <taxon>Burkholderiales</taxon>
        <taxon>Burkholderiaceae</taxon>
        <taxon>Paraburkholderia</taxon>
    </lineage>
</organism>
<proteinExistence type="predicted"/>
<dbReference type="Proteomes" id="UP000736373">
    <property type="component" value="Unassembled WGS sequence"/>
</dbReference>
<sequence>MINTREEIERRLSAIEGLSISAVHHAAGTLTMQFGSLRPVASFKGALRHVGEWSLHVQCNWNIEQAGTAIATQDDLFGPDEKAHGSAQRIDDLLVKQGPAIVKSVSGSEEGGAVILLSGGLRLVITPNSAPDQEDWRFFDPTSEAKHFVIEGGKVDPWSLS</sequence>
<name>A0ABR7PLB5_9BURK</name>